<sequence length="349" mass="39662">MGAGSAKGLQPEHDDDDGDRLSNSSSTHWQSEDNSDSDDSEQRAHKKHNKRTVNAEVSSSAEPETPKAAGRHSSDQDSSDERDEPHHSEDEEKKKGEGKRKSFFKFSRKKSDHEKVDDFADESDDEGKKRRDSKKNHKKDGEKPGFKLFGWRNKKNEEKDAELDKDIDDLEKTFDSLGIQGKNMWIEDNNKARGGKSADDLELLEPMRKRKNIKVRGGHRGINGMVAGRNDHNASKTPGGTSSGSKRTFRYSWETENDSNKSPKQQEDEWEYKAVSTISSYKVPVLRHGLPFLPRARTAAFIRRTCFGRCNRYPECMPLLTSDRGGARTLDLTPQSRGHYRLSHGDYMY</sequence>
<proteinExistence type="predicted"/>
<organism evidence="2 3">
    <name type="scientific">Halocaridina rubra</name>
    <name type="common">Hawaiian red shrimp</name>
    <dbReference type="NCBI Taxonomy" id="373956"/>
    <lineage>
        <taxon>Eukaryota</taxon>
        <taxon>Metazoa</taxon>
        <taxon>Ecdysozoa</taxon>
        <taxon>Arthropoda</taxon>
        <taxon>Crustacea</taxon>
        <taxon>Multicrustacea</taxon>
        <taxon>Malacostraca</taxon>
        <taxon>Eumalacostraca</taxon>
        <taxon>Eucarida</taxon>
        <taxon>Decapoda</taxon>
        <taxon>Pleocyemata</taxon>
        <taxon>Caridea</taxon>
        <taxon>Atyoidea</taxon>
        <taxon>Atyidae</taxon>
        <taxon>Halocaridina</taxon>
    </lineage>
</organism>
<keyword evidence="3" id="KW-1185">Reference proteome</keyword>
<protein>
    <submittedName>
        <fullName evidence="2">Uncharacterized protein</fullName>
    </submittedName>
</protein>
<feature type="region of interest" description="Disordered" evidence="1">
    <location>
        <begin position="219"/>
        <end position="268"/>
    </location>
</feature>
<dbReference type="AlphaFoldDB" id="A0AAN9A3T6"/>
<comment type="caution">
    <text evidence="2">The sequence shown here is derived from an EMBL/GenBank/DDBJ whole genome shotgun (WGS) entry which is preliminary data.</text>
</comment>
<evidence type="ECO:0000313" key="3">
    <source>
        <dbReference type="Proteomes" id="UP001381693"/>
    </source>
</evidence>
<feature type="compositionally biased region" description="Basic and acidic residues" evidence="1">
    <location>
        <begin position="83"/>
        <end position="95"/>
    </location>
</feature>
<evidence type="ECO:0000256" key="1">
    <source>
        <dbReference type="SAM" id="MobiDB-lite"/>
    </source>
</evidence>
<name>A0AAN9A3T6_HALRR</name>
<feature type="compositionally biased region" description="Low complexity" evidence="1">
    <location>
        <begin position="235"/>
        <end position="246"/>
    </location>
</feature>
<feature type="region of interest" description="Disordered" evidence="1">
    <location>
        <begin position="1"/>
        <end position="163"/>
    </location>
</feature>
<evidence type="ECO:0000313" key="2">
    <source>
        <dbReference type="EMBL" id="KAK7068482.1"/>
    </source>
</evidence>
<feature type="compositionally biased region" description="Basic residues" evidence="1">
    <location>
        <begin position="96"/>
        <end position="108"/>
    </location>
</feature>
<gene>
    <name evidence="2" type="ORF">SK128_006109</name>
</gene>
<feature type="compositionally biased region" description="Basic and acidic residues" evidence="1">
    <location>
        <begin position="154"/>
        <end position="163"/>
    </location>
</feature>
<dbReference type="Proteomes" id="UP001381693">
    <property type="component" value="Unassembled WGS sequence"/>
</dbReference>
<feature type="compositionally biased region" description="Basic and acidic residues" evidence="1">
    <location>
        <begin position="109"/>
        <end position="118"/>
    </location>
</feature>
<feature type="compositionally biased region" description="Basic and acidic residues" evidence="1">
    <location>
        <begin position="258"/>
        <end position="267"/>
    </location>
</feature>
<accession>A0AAN9A3T6</accession>
<dbReference type="EMBL" id="JAXCGZ010017223">
    <property type="protein sequence ID" value="KAK7068482.1"/>
    <property type="molecule type" value="Genomic_DNA"/>
</dbReference>
<reference evidence="2 3" key="1">
    <citation type="submission" date="2023-11" db="EMBL/GenBank/DDBJ databases">
        <title>Halocaridina rubra genome assembly.</title>
        <authorList>
            <person name="Smith C."/>
        </authorList>
    </citation>
    <scope>NUCLEOTIDE SEQUENCE [LARGE SCALE GENOMIC DNA]</scope>
    <source>
        <strain evidence="2">EP-1</strain>
        <tissue evidence="2">Whole</tissue>
    </source>
</reference>